<dbReference type="EMBL" id="AGNK02004606">
    <property type="status" value="NOT_ANNOTATED_CDS"/>
    <property type="molecule type" value="Genomic_DNA"/>
</dbReference>
<evidence type="ECO:0000313" key="2">
    <source>
        <dbReference type="EnsemblPlants" id="KQK93392"/>
    </source>
</evidence>
<feature type="region of interest" description="Disordered" evidence="1">
    <location>
        <begin position="1"/>
        <end position="54"/>
    </location>
</feature>
<dbReference type="Proteomes" id="UP000004995">
    <property type="component" value="Unassembled WGS sequence"/>
</dbReference>
<feature type="region of interest" description="Disordered" evidence="1">
    <location>
        <begin position="726"/>
        <end position="764"/>
    </location>
</feature>
<reference evidence="2" key="2">
    <citation type="submission" date="2018-08" db="UniProtKB">
        <authorList>
            <consortium name="EnsemblPlants"/>
        </authorList>
    </citation>
    <scope>IDENTIFICATION</scope>
    <source>
        <strain evidence="2">Yugu1</strain>
    </source>
</reference>
<accession>K3ZMZ6</accession>
<organism evidence="2 3">
    <name type="scientific">Setaria italica</name>
    <name type="common">Foxtail millet</name>
    <name type="synonym">Panicum italicum</name>
    <dbReference type="NCBI Taxonomy" id="4555"/>
    <lineage>
        <taxon>Eukaryota</taxon>
        <taxon>Viridiplantae</taxon>
        <taxon>Streptophyta</taxon>
        <taxon>Embryophyta</taxon>
        <taxon>Tracheophyta</taxon>
        <taxon>Spermatophyta</taxon>
        <taxon>Magnoliopsida</taxon>
        <taxon>Liliopsida</taxon>
        <taxon>Poales</taxon>
        <taxon>Poaceae</taxon>
        <taxon>PACMAD clade</taxon>
        <taxon>Panicoideae</taxon>
        <taxon>Panicodae</taxon>
        <taxon>Paniceae</taxon>
        <taxon>Cenchrinae</taxon>
        <taxon>Setaria</taxon>
    </lineage>
</organism>
<name>K3ZMZ6_SETIT</name>
<feature type="compositionally biased region" description="Basic and acidic residues" evidence="1">
    <location>
        <begin position="147"/>
        <end position="162"/>
    </location>
</feature>
<keyword evidence="3" id="KW-1185">Reference proteome</keyword>
<dbReference type="InParanoid" id="K3ZMZ6"/>
<feature type="region of interest" description="Disordered" evidence="1">
    <location>
        <begin position="668"/>
        <end position="695"/>
    </location>
</feature>
<feature type="region of interest" description="Disordered" evidence="1">
    <location>
        <begin position="446"/>
        <end position="494"/>
    </location>
</feature>
<sequence>MIARWLRYSPPPPLLPDTSPTTSLTPAPTPGTAATFSSPASPSPASGTSSPACCPAATGCSKAQRWIDGSPSSAGSGASPISFKEALLKDVSPAVVRRGNRVTSPASSVRVVLAPALEAPPPRAVLAPSRQVLPTRFVLRPTASPGVRREPDTEGWRTVESRRARRARLRVVRPPRRPVPSAPPRQKDGAEAGAPGRRRQRRSRGRRADGGIGQSSSSVPVTSPVEVVAGHAPPSSSSNDDQDPVVRPRKIIDRSAALIQREDELSRALVVSVFGNALDDSPESIKATIAQRFSLEDEELIIHCFGASSFLMTFANADSATRVYNEGRPIITHTHRLHVRRWSRLLHSAAAVLSVPVEIELRGIPAHAWDLATAEHLLNEYCWIEGLNPDTENCRDVFRVTAWCSSPSGVPEGLELGIVEPLVAGVHPHEGRRCLDYQIEISCSPVDLHPPADAPPPLPRADQQGGRHRRRWRRRRGSLAESPSSSAPGSSAKARFPVHDRLGSIGASCNLLSPNATIDVAPAVNCGPPPEEFIRDGASPGSKLPACPEEPACVAPAEVVTAARGSPEAPRFNALAPDDELQPADDFPGISILRLTAPAACGPALDGDGPLVISHADPDGLLAQLPVDGPIMEIFLTGHHVRPSTPIQQLSVSTATPFQTQDQMAAPHTLTADGSRVGTLKPPPTSETSREVTVSNVSTPAAPILSKVCKPTEMLLPQPVIHKRRAKAAAPGSLPRRSRRVAGVDPCSPRPITTASQRREKMDPKTQDEYFKIMGSRLADTHVAAMAAIFGWSLEEDS</sequence>
<feature type="compositionally biased region" description="Low complexity" evidence="1">
    <location>
        <begin position="479"/>
        <end position="494"/>
    </location>
</feature>
<reference evidence="3" key="1">
    <citation type="journal article" date="2012" name="Nat. Biotechnol.">
        <title>Reference genome sequence of the model plant Setaria.</title>
        <authorList>
            <person name="Bennetzen J.L."/>
            <person name="Schmutz J."/>
            <person name="Wang H."/>
            <person name="Percifield R."/>
            <person name="Hawkins J."/>
            <person name="Pontaroli A.C."/>
            <person name="Estep M."/>
            <person name="Feng L."/>
            <person name="Vaughn J.N."/>
            <person name="Grimwood J."/>
            <person name="Jenkins J."/>
            <person name="Barry K."/>
            <person name="Lindquist E."/>
            <person name="Hellsten U."/>
            <person name="Deshpande S."/>
            <person name="Wang X."/>
            <person name="Wu X."/>
            <person name="Mitros T."/>
            <person name="Triplett J."/>
            <person name="Yang X."/>
            <person name="Ye C.Y."/>
            <person name="Mauro-Herrera M."/>
            <person name="Wang L."/>
            <person name="Li P."/>
            <person name="Sharma M."/>
            <person name="Sharma R."/>
            <person name="Ronald P.C."/>
            <person name="Panaud O."/>
            <person name="Kellogg E.A."/>
            <person name="Brutnell T.P."/>
            <person name="Doust A.N."/>
            <person name="Tuskan G.A."/>
            <person name="Rokhsar D."/>
            <person name="Devos K.M."/>
        </authorList>
    </citation>
    <scope>NUCLEOTIDE SEQUENCE [LARGE SCALE GENOMIC DNA]</scope>
    <source>
        <strain evidence="3">cv. Yugu1</strain>
    </source>
</reference>
<feature type="compositionally biased region" description="Basic residues" evidence="1">
    <location>
        <begin position="196"/>
        <end position="205"/>
    </location>
</feature>
<feature type="compositionally biased region" description="Basic residues" evidence="1">
    <location>
        <begin position="466"/>
        <end position="477"/>
    </location>
</feature>
<evidence type="ECO:0000256" key="1">
    <source>
        <dbReference type="SAM" id="MobiDB-lite"/>
    </source>
</evidence>
<dbReference type="PANTHER" id="PTHR33087">
    <property type="entry name" value="OS07G0539200 PROTEIN"/>
    <property type="match status" value="1"/>
</dbReference>
<feature type="compositionally biased region" description="Basic residues" evidence="1">
    <location>
        <begin position="163"/>
        <end position="176"/>
    </location>
</feature>
<dbReference type="AlphaFoldDB" id="K3ZMZ6"/>
<dbReference type="HOGENOM" id="CLU_007717_1_0_1"/>
<dbReference type="EnsemblPlants" id="KQK93392">
    <property type="protein sequence ID" value="KQK93392"/>
    <property type="gene ID" value="SETIT_027969mg"/>
</dbReference>
<dbReference type="Gramene" id="KQK93392">
    <property type="protein sequence ID" value="KQK93392"/>
    <property type="gene ID" value="SETIT_027969mg"/>
</dbReference>
<dbReference type="InterPro" id="IPR053253">
    <property type="entry name" value="Sex_diff_modulator"/>
</dbReference>
<dbReference type="PANTHER" id="PTHR33087:SF51">
    <property type="entry name" value="CCHC-TYPE DOMAIN-CONTAINING PROTEIN"/>
    <property type="match status" value="1"/>
</dbReference>
<evidence type="ECO:0000313" key="3">
    <source>
        <dbReference type="Proteomes" id="UP000004995"/>
    </source>
</evidence>
<feature type="compositionally biased region" description="Low complexity" evidence="1">
    <location>
        <begin position="215"/>
        <end position="239"/>
    </location>
</feature>
<feature type="compositionally biased region" description="Low complexity" evidence="1">
    <location>
        <begin position="16"/>
        <end position="54"/>
    </location>
</feature>
<proteinExistence type="predicted"/>
<feature type="region of interest" description="Disordered" evidence="1">
    <location>
        <begin position="143"/>
        <end position="247"/>
    </location>
</feature>
<protein>
    <submittedName>
        <fullName evidence="2">Uncharacterized protein</fullName>
    </submittedName>
</protein>
<dbReference type="FunCoup" id="K3ZMZ6">
    <property type="interactions" value="482"/>
</dbReference>